<dbReference type="InterPro" id="IPR036179">
    <property type="entry name" value="Ig-like_dom_sf"/>
</dbReference>
<dbReference type="InterPro" id="IPR015631">
    <property type="entry name" value="CD2/SLAM_rcpt"/>
</dbReference>
<feature type="domain" description="Ig-like" evidence="7">
    <location>
        <begin position="225"/>
        <end position="309"/>
    </location>
</feature>
<dbReference type="Gene3D" id="2.60.40.10">
    <property type="entry name" value="Immunoglobulins"/>
    <property type="match status" value="2"/>
</dbReference>
<keyword evidence="8" id="KW-1185">Reference proteome</keyword>
<evidence type="ECO:0000256" key="5">
    <source>
        <dbReference type="SAM" id="MobiDB-lite"/>
    </source>
</evidence>
<dbReference type="PROSITE" id="PS50835">
    <property type="entry name" value="IG_LIKE"/>
    <property type="match status" value="1"/>
</dbReference>
<dbReference type="GeneID" id="106730838"/>
<keyword evidence="6" id="KW-0812">Transmembrane</keyword>
<dbReference type="SUPFAM" id="SSF48726">
    <property type="entry name" value="Immunoglobulin"/>
    <property type="match status" value="2"/>
</dbReference>
<dbReference type="AlphaFoldDB" id="A0A8B8RRT3"/>
<proteinExistence type="predicted"/>
<evidence type="ECO:0000313" key="9">
    <source>
        <dbReference type="RefSeq" id="XP_032320656.1"/>
    </source>
</evidence>
<reference evidence="9" key="1">
    <citation type="submission" date="2025-08" db="UniProtKB">
        <authorList>
            <consortium name="RefSeq"/>
        </authorList>
    </citation>
    <scope>IDENTIFICATION</scope>
    <source>
        <tissue evidence="9">Ear skin</tissue>
    </source>
</reference>
<dbReference type="InterPro" id="IPR007110">
    <property type="entry name" value="Ig-like_dom"/>
</dbReference>
<dbReference type="KEGG" id="cfr:106730838"/>
<evidence type="ECO:0000256" key="3">
    <source>
        <dbReference type="ARBA" id="ARBA00023136"/>
    </source>
</evidence>
<dbReference type="InterPro" id="IPR013783">
    <property type="entry name" value="Ig-like_fold"/>
</dbReference>
<evidence type="ECO:0000256" key="6">
    <source>
        <dbReference type="SAM" id="Phobius"/>
    </source>
</evidence>
<keyword evidence="3 6" id="KW-0472">Membrane</keyword>
<name>A0A8B8RRT3_CAMFR</name>
<keyword evidence="6" id="KW-1133">Transmembrane helix</keyword>
<protein>
    <submittedName>
        <fullName evidence="9">Uncharacterized protein LOC106730838</fullName>
    </submittedName>
</protein>
<dbReference type="Proteomes" id="UP000694856">
    <property type="component" value="Chromosome 21"/>
</dbReference>
<evidence type="ECO:0000259" key="7">
    <source>
        <dbReference type="PROSITE" id="PS50835"/>
    </source>
</evidence>
<comment type="subcellular location">
    <subcellularLocation>
        <location evidence="1">Membrane</location>
    </subcellularLocation>
</comment>
<dbReference type="PANTHER" id="PTHR12080:SF121">
    <property type="entry name" value="IG-LIKE DOMAIN-CONTAINING PROTEIN-RELATED"/>
    <property type="match status" value="1"/>
</dbReference>
<dbReference type="GO" id="GO:0016020">
    <property type="term" value="C:membrane"/>
    <property type="evidence" value="ECO:0007669"/>
    <property type="project" value="UniProtKB-SubCell"/>
</dbReference>
<feature type="region of interest" description="Disordered" evidence="5">
    <location>
        <begin position="395"/>
        <end position="414"/>
    </location>
</feature>
<accession>A0A8B8RRT3</accession>
<keyword evidence="2" id="KW-0732">Signal</keyword>
<evidence type="ECO:0000313" key="8">
    <source>
        <dbReference type="Proteomes" id="UP000694856"/>
    </source>
</evidence>
<organism evidence="8 9">
    <name type="scientific">Camelus ferus</name>
    <name type="common">Wild bactrian camel</name>
    <name type="synonym">Camelus bactrianus ferus</name>
    <dbReference type="NCBI Taxonomy" id="419612"/>
    <lineage>
        <taxon>Eukaryota</taxon>
        <taxon>Metazoa</taxon>
        <taxon>Chordata</taxon>
        <taxon>Craniata</taxon>
        <taxon>Vertebrata</taxon>
        <taxon>Euteleostomi</taxon>
        <taxon>Mammalia</taxon>
        <taxon>Eutheria</taxon>
        <taxon>Laurasiatheria</taxon>
        <taxon>Artiodactyla</taxon>
        <taxon>Tylopoda</taxon>
        <taxon>Camelidae</taxon>
        <taxon>Camelus</taxon>
    </lineage>
</organism>
<evidence type="ECO:0000256" key="2">
    <source>
        <dbReference type="ARBA" id="ARBA00022729"/>
    </source>
</evidence>
<dbReference type="PANTHER" id="PTHR12080">
    <property type="entry name" value="SIGNALING LYMPHOCYTIC ACTIVATION MOLECULE"/>
    <property type="match status" value="1"/>
</dbReference>
<evidence type="ECO:0000256" key="4">
    <source>
        <dbReference type="ARBA" id="ARBA00023180"/>
    </source>
</evidence>
<keyword evidence="4" id="KW-0325">Glycoprotein</keyword>
<evidence type="ECO:0000256" key="1">
    <source>
        <dbReference type="ARBA" id="ARBA00004370"/>
    </source>
</evidence>
<feature type="transmembrane region" description="Helical" evidence="6">
    <location>
        <begin position="326"/>
        <end position="348"/>
    </location>
</feature>
<sequence>MLVKKSELSRDMSKERLWCVLRGFERRARAGRGRGGAEEEPGSKAVTGQSWIPYAAAGPTFRAWCSKSASFSKSASLEWKFHESRDLICLFTISSNLKALPSSGSQTVKDPSSSCTSKRTVGGSVQLQLNSALYPNIREIEWKWDSEDDKPQLLVSWKPDASSPDWYEFEEKYKHRFSLTRMASLSIRNLTMEMSGLYTANIKFRSGKSQEEAFRLCLYEPIPDPQIQIHSSSNTSGWCNISLECEIPGSTENLTVTWLSQGLPRELEQRGPLGPAPSSRNLSLSVPLSHFNGHLTCVVSNPVDEKNTSLHLEDICPWKGSFQSKWLWRGILPTVLMVILGAGVWIWMRKKMETRRGESTLLPVVPASAAAPQALPTEESADLQTGEANSHDPFYEESSLLRHPKKDTEKGTCHSLSPECPLAIYTVYEKIRTSPELQEDA</sequence>
<dbReference type="CDD" id="cd00096">
    <property type="entry name" value="Ig"/>
    <property type="match status" value="1"/>
</dbReference>
<gene>
    <name evidence="9" type="primary">LOC106730838</name>
</gene>
<dbReference type="RefSeq" id="XP_032320656.1">
    <property type="nucleotide sequence ID" value="XM_032464765.1"/>
</dbReference>